<dbReference type="Proteomes" id="UP001164929">
    <property type="component" value="Chromosome 16"/>
</dbReference>
<sequence>MQKRRIEKPKVCDATCKERIKKIKDENKVKKIELMTSWKTQFRPKGVVPKDPKLGGGDKALKSFLFLSSMYVGLGGQLLMIDFAGWVGHYSN</sequence>
<feature type="transmembrane region" description="Helical" evidence="1">
    <location>
        <begin position="64"/>
        <end position="87"/>
    </location>
</feature>
<organism evidence="2 3">
    <name type="scientific">Populus alba x Populus x berolinensis</name>
    <dbReference type="NCBI Taxonomy" id="444605"/>
    <lineage>
        <taxon>Eukaryota</taxon>
        <taxon>Viridiplantae</taxon>
        <taxon>Streptophyta</taxon>
        <taxon>Embryophyta</taxon>
        <taxon>Tracheophyta</taxon>
        <taxon>Spermatophyta</taxon>
        <taxon>Magnoliopsida</taxon>
        <taxon>eudicotyledons</taxon>
        <taxon>Gunneridae</taxon>
        <taxon>Pentapetalae</taxon>
        <taxon>rosids</taxon>
        <taxon>fabids</taxon>
        <taxon>Malpighiales</taxon>
        <taxon>Salicaceae</taxon>
        <taxon>Saliceae</taxon>
        <taxon>Populus</taxon>
    </lineage>
</organism>
<evidence type="ECO:0000256" key="1">
    <source>
        <dbReference type="SAM" id="Phobius"/>
    </source>
</evidence>
<reference evidence="2 3" key="1">
    <citation type="journal article" date="2023" name="Mol. Ecol. Resour.">
        <title>Chromosome-level genome assembly of a triploid poplar Populus alba 'Berolinensis'.</title>
        <authorList>
            <person name="Chen S."/>
            <person name="Yu Y."/>
            <person name="Wang X."/>
            <person name="Wang S."/>
            <person name="Zhang T."/>
            <person name="Zhou Y."/>
            <person name="He R."/>
            <person name="Meng N."/>
            <person name="Wang Y."/>
            <person name="Liu W."/>
            <person name="Liu Z."/>
            <person name="Liu J."/>
            <person name="Guo Q."/>
            <person name="Huang H."/>
            <person name="Sederoff R.R."/>
            <person name="Wang G."/>
            <person name="Qu G."/>
            <person name="Chen S."/>
        </authorList>
    </citation>
    <scope>NUCLEOTIDE SEQUENCE [LARGE SCALE GENOMIC DNA]</scope>
    <source>
        <strain evidence="2">SC-2020</strain>
    </source>
</reference>
<keyword evidence="1" id="KW-1133">Transmembrane helix</keyword>
<evidence type="ECO:0000313" key="2">
    <source>
        <dbReference type="EMBL" id="KAJ6968380.1"/>
    </source>
</evidence>
<keyword evidence="3" id="KW-1185">Reference proteome</keyword>
<evidence type="ECO:0008006" key="4">
    <source>
        <dbReference type="Google" id="ProtNLM"/>
    </source>
</evidence>
<evidence type="ECO:0000313" key="3">
    <source>
        <dbReference type="Proteomes" id="UP001164929"/>
    </source>
</evidence>
<keyword evidence="1" id="KW-0812">Transmembrane</keyword>
<dbReference type="AlphaFoldDB" id="A0AAD6LJX8"/>
<protein>
    <recommendedName>
        <fullName evidence="4">Transmembrane protein</fullName>
    </recommendedName>
</protein>
<proteinExistence type="predicted"/>
<comment type="caution">
    <text evidence="2">The sequence shown here is derived from an EMBL/GenBank/DDBJ whole genome shotgun (WGS) entry which is preliminary data.</text>
</comment>
<dbReference type="EMBL" id="JAQIZT010000016">
    <property type="protein sequence ID" value="KAJ6968380.1"/>
    <property type="molecule type" value="Genomic_DNA"/>
</dbReference>
<name>A0AAD6LJX8_9ROSI</name>
<gene>
    <name evidence="2" type="ORF">NC653_036366</name>
</gene>
<accession>A0AAD6LJX8</accession>
<keyword evidence="1" id="KW-0472">Membrane</keyword>